<dbReference type="PANTHER" id="PTHR42781:SF4">
    <property type="entry name" value="SPERMIDINE_PUTRESCINE IMPORT ATP-BINDING PROTEIN POTA"/>
    <property type="match status" value="1"/>
</dbReference>
<keyword evidence="6" id="KW-1185">Reference proteome</keyword>
<evidence type="ECO:0000313" key="5">
    <source>
        <dbReference type="EMBL" id="GAA2149179.1"/>
    </source>
</evidence>
<organism evidence="5 6">
    <name type="scientific">Nocardioides koreensis</name>
    <dbReference type="NCBI Taxonomy" id="433651"/>
    <lineage>
        <taxon>Bacteria</taxon>
        <taxon>Bacillati</taxon>
        <taxon>Actinomycetota</taxon>
        <taxon>Actinomycetes</taxon>
        <taxon>Propionibacteriales</taxon>
        <taxon>Nocardioidaceae</taxon>
        <taxon>Nocardioides</taxon>
    </lineage>
</organism>
<gene>
    <name evidence="5" type="ORF">GCM10009844_28520</name>
</gene>
<dbReference type="RefSeq" id="WP_344153354.1">
    <property type="nucleotide sequence ID" value="NZ_BAAAQR010000008.1"/>
</dbReference>
<keyword evidence="1" id="KW-0813">Transport</keyword>
<dbReference type="InterPro" id="IPR050093">
    <property type="entry name" value="ABC_SmlMolc_Importer"/>
</dbReference>
<dbReference type="PROSITE" id="PS50893">
    <property type="entry name" value="ABC_TRANSPORTER_2"/>
    <property type="match status" value="1"/>
</dbReference>
<feature type="domain" description="ABC transporter" evidence="4">
    <location>
        <begin position="5"/>
        <end position="235"/>
    </location>
</feature>
<evidence type="ECO:0000256" key="2">
    <source>
        <dbReference type="ARBA" id="ARBA00022741"/>
    </source>
</evidence>
<dbReference type="Gene3D" id="2.40.50.100">
    <property type="match status" value="1"/>
</dbReference>
<dbReference type="Pfam" id="PF08402">
    <property type="entry name" value="TOBE_2"/>
    <property type="match status" value="1"/>
</dbReference>
<dbReference type="SMART" id="SM00382">
    <property type="entry name" value="AAA"/>
    <property type="match status" value="1"/>
</dbReference>
<dbReference type="Pfam" id="PF00005">
    <property type="entry name" value="ABC_tran"/>
    <property type="match status" value="1"/>
</dbReference>
<dbReference type="PANTHER" id="PTHR42781">
    <property type="entry name" value="SPERMIDINE/PUTRESCINE IMPORT ATP-BINDING PROTEIN POTA"/>
    <property type="match status" value="1"/>
</dbReference>
<dbReference type="InterPro" id="IPR027417">
    <property type="entry name" value="P-loop_NTPase"/>
</dbReference>
<dbReference type="Proteomes" id="UP001501771">
    <property type="component" value="Unassembled WGS sequence"/>
</dbReference>
<reference evidence="5 6" key="1">
    <citation type="journal article" date="2019" name="Int. J. Syst. Evol. Microbiol.">
        <title>The Global Catalogue of Microorganisms (GCM) 10K type strain sequencing project: providing services to taxonomists for standard genome sequencing and annotation.</title>
        <authorList>
            <consortium name="The Broad Institute Genomics Platform"/>
            <consortium name="The Broad Institute Genome Sequencing Center for Infectious Disease"/>
            <person name="Wu L."/>
            <person name="Ma J."/>
        </authorList>
    </citation>
    <scope>NUCLEOTIDE SEQUENCE [LARGE SCALE GENOMIC DNA]</scope>
    <source>
        <strain evidence="5 6">JCM 16022</strain>
    </source>
</reference>
<evidence type="ECO:0000256" key="3">
    <source>
        <dbReference type="ARBA" id="ARBA00022840"/>
    </source>
</evidence>
<evidence type="ECO:0000259" key="4">
    <source>
        <dbReference type="PROSITE" id="PS50893"/>
    </source>
</evidence>
<dbReference type="GO" id="GO:0005524">
    <property type="term" value="F:ATP binding"/>
    <property type="evidence" value="ECO:0007669"/>
    <property type="project" value="UniProtKB-KW"/>
</dbReference>
<dbReference type="PROSITE" id="PS00211">
    <property type="entry name" value="ABC_TRANSPORTER_1"/>
    <property type="match status" value="1"/>
</dbReference>
<dbReference type="InterPro" id="IPR008995">
    <property type="entry name" value="Mo/tungstate-bd_C_term_dom"/>
</dbReference>
<dbReference type="InterPro" id="IPR013611">
    <property type="entry name" value="Transp-assoc_OB_typ2"/>
</dbReference>
<dbReference type="SUPFAM" id="SSF50331">
    <property type="entry name" value="MOP-like"/>
    <property type="match status" value="1"/>
</dbReference>
<dbReference type="InterPro" id="IPR003439">
    <property type="entry name" value="ABC_transporter-like_ATP-bd"/>
</dbReference>
<keyword evidence="3 5" id="KW-0067">ATP-binding</keyword>
<dbReference type="InterPro" id="IPR017871">
    <property type="entry name" value="ABC_transporter-like_CS"/>
</dbReference>
<keyword evidence="2" id="KW-0547">Nucleotide-binding</keyword>
<dbReference type="SUPFAM" id="SSF52540">
    <property type="entry name" value="P-loop containing nucleoside triphosphate hydrolases"/>
    <property type="match status" value="1"/>
</dbReference>
<evidence type="ECO:0000256" key="1">
    <source>
        <dbReference type="ARBA" id="ARBA00022448"/>
    </source>
</evidence>
<dbReference type="InterPro" id="IPR003593">
    <property type="entry name" value="AAA+_ATPase"/>
</dbReference>
<name>A0ABN2ZXK2_9ACTN</name>
<protein>
    <submittedName>
        <fullName evidence="5">ABC transporter ATP-binding protein</fullName>
    </submittedName>
</protein>
<sequence>MAGALTLSGLVKRFGDEVAVDGIDLDVRAGEFFSLLGASGCGKTTTLRIIAGFERPDAGSVDLDGRSLADVPPHKRPVNTVFQSYALFPFLDVFENVAFGLRYQHASRDEVRRRVGKALELVQLGQLSRRKPHQLSGGQQQRVALARALVLEPTVLLLDEPMGALDAKLRKQLQVELRSLQRVVGTTFVYVTHDQEEALTMSDRLAVLRDGKVLQVGTPGEVYSQPASVHVATFLGTTNLWEATVRTVGPEGLTCAVGEQPLTVAKSEWDPGVGETVQLMVRPERVEVGPVDRAADAGATPELTNRLPGRVSTVTFRGAHTAVLVDCAGLTLTADVPNVLGEPPLWLATGSDVVVTVAPSAVRLIPS</sequence>
<evidence type="ECO:0000313" key="6">
    <source>
        <dbReference type="Proteomes" id="UP001501771"/>
    </source>
</evidence>
<dbReference type="EMBL" id="BAAAQR010000008">
    <property type="protein sequence ID" value="GAA2149179.1"/>
    <property type="molecule type" value="Genomic_DNA"/>
</dbReference>
<accession>A0ABN2ZXK2</accession>
<comment type="caution">
    <text evidence="5">The sequence shown here is derived from an EMBL/GenBank/DDBJ whole genome shotgun (WGS) entry which is preliminary data.</text>
</comment>
<proteinExistence type="predicted"/>
<dbReference type="Gene3D" id="3.40.50.300">
    <property type="entry name" value="P-loop containing nucleotide triphosphate hydrolases"/>
    <property type="match status" value="1"/>
</dbReference>